<accession>A0A510UP76</accession>
<protein>
    <recommendedName>
        <fullName evidence="2">DUF222 domain-containing protein</fullName>
    </recommendedName>
</protein>
<feature type="compositionally biased region" description="Basic and acidic residues" evidence="1">
    <location>
        <begin position="480"/>
        <end position="489"/>
    </location>
</feature>
<evidence type="ECO:0000313" key="4">
    <source>
        <dbReference type="Proteomes" id="UP000321386"/>
    </source>
</evidence>
<feature type="domain" description="DUF222" evidence="2">
    <location>
        <begin position="106"/>
        <end position="379"/>
    </location>
</feature>
<evidence type="ECO:0000313" key="3">
    <source>
        <dbReference type="EMBL" id="GEK16454.1"/>
    </source>
</evidence>
<evidence type="ECO:0000256" key="1">
    <source>
        <dbReference type="SAM" id="MobiDB-lite"/>
    </source>
</evidence>
<dbReference type="CDD" id="cd00085">
    <property type="entry name" value="HNHc"/>
    <property type="match status" value="1"/>
</dbReference>
<name>A0A510UP76_9CELL</name>
<dbReference type="Pfam" id="PF02720">
    <property type="entry name" value="DUF222"/>
    <property type="match status" value="1"/>
</dbReference>
<feature type="region of interest" description="Disordered" evidence="1">
    <location>
        <begin position="1"/>
        <end position="24"/>
    </location>
</feature>
<gene>
    <name evidence="3" type="ORF">CPE01_01870</name>
</gene>
<dbReference type="InterPro" id="IPR003870">
    <property type="entry name" value="DUF222"/>
</dbReference>
<feature type="region of interest" description="Disordered" evidence="1">
    <location>
        <begin position="466"/>
        <end position="489"/>
    </location>
</feature>
<organism evidence="3 4">
    <name type="scientific">Cellulomonas persica</name>
    <dbReference type="NCBI Taxonomy" id="76861"/>
    <lineage>
        <taxon>Bacteria</taxon>
        <taxon>Bacillati</taxon>
        <taxon>Actinomycetota</taxon>
        <taxon>Actinomycetes</taxon>
        <taxon>Micrococcales</taxon>
        <taxon>Cellulomonadaceae</taxon>
        <taxon>Cellulomonas</taxon>
    </lineage>
</organism>
<proteinExistence type="predicted"/>
<sequence>MLAERTGMSADPSPDAPCSGPRLAVARTPTRPLAHWSVELQEFPVEGASAGALAARLESVALADADDVDLLGLVVGWQQLVGVAVAAQAEVLRELMARGHGLLGDLPQEVAVALAWTRTAAQALVARAGSLGDLPVLDEALRAGAMDVRKVDVVLDEVAALVVGTDELPDRDAVERATRRVAASAAERSADLTPTQLRRLVRREVLAVDPEATRVRAAQARERRCVRVDWAPDGMAWVSAFLSAPDAMVVQTVLDAATDTADLLDERTRDQRRADLFVSLFRDIADTGVLPCGRELPTKQRIRPHIQVTVAATTLLGLDDHPAELAGHGPIPAETARLIAADGTWRRLLTDPVDGTLVERGTRTYRPGAVLGGHVIARDVTCTFPGCVRPAGTGELDHIEPYRSPTSGTGPVGRQTTAANLHAVCIRHHDLKTQGLWKVRRDLPGGGVAWTSQLGITYVTHPQPVLATPQTRTHGPRLAYPRDDEPPPF</sequence>
<dbReference type="InterPro" id="IPR003615">
    <property type="entry name" value="HNH_nuc"/>
</dbReference>
<evidence type="ECO:0000259" key="2">
    <source>
        <dbReference type="Pfam" id="PF02720"/>
    </source>
</evidence>
<dbReference type="Proteomes" id="UP000321386">
    <property type="component" value="Unassembled WGS sequence"/>
</dbReference>
<comment type="caution">
    <text evidence="3">The sequence shown here is derived from an EMBL/GenBank/DDBJ whole genome shotgun (WGS) entry which is preliminary data.</text>
</comment>
<keyword evidence="4" id="KW-1185">Reference proteome</keyword>
<reference evidence="3 4" key="1">
    <citation type="submission" date="2019-07" db="EMBL/GenBank/DDBJ databases">
        <title>Whole genome shotgun sequence of Cellulomonas persica NBRC 101101.</title>
        <authorList>
            <person name="Hosoyama A."/>
            <person name="Uohara A."/>
            <person name="Ohji S."/>
            <person name="Ichikawa N."/>
        </authorList>
    </citation>
    <scope>NUCLEOTIDE SEQUENCE [LARGE SCALE GENOMIC DNA]</scope>
    <source>
        <strain evidence="3 4">NBRC 101101</strain>
    </source>
</reference>
<dbReference type="AlphaFoldDB" id="A0A510UP76"/>
<dbReference type="EMBL" id="BJUA01000001">
    <property type="protein sequence ID" value="GEK16454.1"/>
    <property type="molecule type" value="Genomic_DNA"/>
</dbReference>